<reference evidence="2 3" key="1">
    <citation type="submission" date="2020-03" db="EMBL/GenBank/DDBJ databases">
        <title>Isolation of cellulose-producing strains, genome characterization and application of the synthesized cellulose films as an economical and sustainable material for piezoelectric sensor construction.</title>
        <authorList>
            <person name="Mangayil R.K."/>
        </authorList>
    </citation>
    <scope>NUCLEOTIDE SEQUENCE [LARGE SCALE GENOMIC DNA]</scope>
    <source>
        <strain evidence="2 3">ENS 9a1a</strain>
    </source>
</reference>
<dbReference type="PANTHER" id="PTHR33221">
    <property type="entry name" value="WINGED HELIX-TURN-HELIX TRANSCRIPTIONAL REGULATOR, RRF2 FAMILY"/>
    <property type="match status" value="1"/>
</dbReference>
<dbReference type="GeneID" id="85021969"/>
<evidence type="ECO:0000313" key="2">
    <source>
        <dbReference type="EMBL" id="QIP35306.1"/>
    </source>
</evidence>
<dbReference type="InterPro" id="IPR000944">
    <property type="entry name" value="Tscrpt_reg_Rrf2"/>
</dbReference>
<dbReference type="EMBL" id="CP050139">
    <property type="protein sequence ID" value="QIP35306.1"/>
    <property type="molecule type" value="Genomic_DNA"/>
</dbReference>
<dbReference type="NCBIfam" id="TIGR00738">
    <property type="entry name" value="rrf2_super"/>
    <property type="match status" value="1"/>
</dbReference>
<dbReference type="AlphaFoldDB" id="A0A181CAC8"/>
<dbReference type="RefSeq" id="WP_112209990.1">
    <property type="nucleotide sequence ID" value="NZ_CP050139.1"/>
</dbReference>
<sequence length="137" mass="15397">MRLTLHTAYAIRVLVYLARNPERRVSVHEISDSHGISHNHLVKVVNRLSHSGVVVARRGRSGGLQLPCLPHEIVIGDIVRLMETDMDSVVACQPENGQHCLLADICRLRHLLAQSMRAFLKVLDETTLNDILPDRRA</sequence>
<gene>
    <name evidence="2" type="ORF">GWK63_07370</name>
</gene>
<organism evidence="2 3">
    <name type="scientific">Komagataeibacter rhaeticus</name>
    <dbReference type="NCBI Taxonomy" id="215221"/>
    <lineage>
        <taxon>Bacteria</taxon>
        <taxon>Pseudomonadati</taxon>
        <taxon>Pseudomonadota</taxon>
        <taxon>Alphaproteobacteria</taxon>
        <taxon>Acetobacterales</taxon>
        <taxon>Acetobacteraceae</taxon>
        <taxon>Komagataeibacter</taxon>
    </lineage>
</organism>
<dbReference type="SUPFAM" id="SSF46785">
    <property type="entry name" value="Winged helix' DNA-binding domain"/>
    <property type="match status" value="1"/>
</dbReference>
<dbReference type="PROSITE" id="PS51197">
    <property type="entry name" value="HTH_RRF2_2"/>
    <property type="match status" value="1"/>
</dbReference>
<name>A0A181CAC8_9PROT</name>
<dbReference type="Proteomes" id="UP000502533">
    <property type="component" value="Chromosome"/>
</dbReference>
<dbReference type="Pfam" id="PF02082">
    <property type="entry name" value="Rrf2"/>
    <property type="match status" value="1"/>
</dbReference>
<keyword evidence="3" id="KW-1185">Reference proteome</keyword>
<proteinExistence type="predicted"/>
<dbReference type="PANTHER" id="PTHR33221:SF4">
    <property type="entry name" value="HTH-TYPE TRANSCRIPTIONAL REPRESSOR NSRR"/>
    <property type="match status" value="1"/>
</dbReference>
<evidence type="ECO:0000256" key="1">
    <source>
        <dbReference type="ARBA" id="ARBA00023125"/>
    </source>
</evidence>
<dbReference type="Gene3D" id="1.10.10.10">
    <property type="entry name" value="Winged helix-like DNA-binding domain superfamily/Winged helix DNA-binding domain"/>
    <property type="match status" value="1"/>
</dbReference>
<dbReference type="GO" id="GO:0003700">
    <property type="term" value="F:DNA-binding transcription factor activity"/>
    <property type="evidence" value="ECO:0007669"/>
    <property type="project" value="TreeGrafter"/>
</dbReference>
<accession>A0A181CAC8</accession>
<dbReference type="InterPro" id="IPR036388">
    <property type="entry name" value="WH-like_DNA-bd_sf"/>
</dbReference>
<dbReference type="KEGG" id="kre:GWK63_07370"/>
<keyword evidence="1" id="KW-0238">DNA-binding</keyword>
<dbReference type="InterPro" id="IPR036390">
    <property type="entry name" value="WH_DNA-bd_sf"/>
</dbReference>
<dbReference type="GO" id="GO:0005829">
    <property type="term" value="C:cytosol"/>
    <property type="evidence" value="ECO:0007669"/>
    <property type="project" value="TreeGrafter"/>
</dbReference>
<protein>
    <submittedName>
        <fullName evidence="2">Rrf2 family transcriptional regulator</fullName>
    </submittedName>
</protein>
<dbReference type="GO" id="GO:0003677">
    <property type="term" value="F:DNA binding"/>
    <property type="evidence" value="ECO:0007669"/>
    <property type="project" value="UniProtKB-KW"/>
</dbReference>
<evidence type="ECO:0000313" key="3">
    <source>
        <dbReference type="Proteomes" id="UP000502533"/>
    </source>
</evidence>